<evidence type="ECO:0000313" key="6">
    <source>
        <dbReference type="EMBL" id="KMV16260.1"/>
    </source>
</evidence>
<dbReference type="GO" id="GO:0016020">
    <property type="term" value="C:membrane"/>
    <property type="evidence" value="ECO:0007669"/>
    <property type="project" value="UniProtKB-SubCell"/>
</dbReference>
<comment type="subcellular location">
    <subcellularLocation>
        <location evidence="1">Membrane</location>
        <topology evidence="1">Multi-pass membrane protein</topology>
    </subcellularLocation>
</comment>
<keyword evidence="2 5" id="KW-0812">Transmembrane</keyword>
<evidence type="ECO:0000256" key="3">
    <source>
        <dbReference type="ARBA" id="ARBA00022989"/>
    </source>
</evidence>
<dbReference type="Gene3D" id="1.20.120.1630">
    <property type="match status" value="1"/>
</dbReference>
<dbReference type="AlphaFoldDB" id="A0A0J8U761"/>
<gene>
    <name evidence="6" type="ORF">ACT17_21215</name>
</gene>
<evidence type="ECO:0000256" key="2">
    <source>
        <dbReference type="ARBA" id="ARBA00022692"/>
    </source>
</evidence>
<comment type="caution">
    <text evidence="6">The sequence shown here is derived from an EMBL/GenBank/DDBJ whole genome shotgun (WGS) entry which is preliminary data.</text>
</comment>
<dbReference type="RefSeq" id="WP_019344904.1">
    <property type="nucleotide sequence ID" value="NZ_AGSZ01000208.1"/>
</dbReference>
<dbReference type="EMBL" id="LFOD01000022">
    <property type="protein sequence ID" value="KMV16260.1"/>
    <property type="molecule type" value="Genomic_DNA"/>
</dbReference>
<dbReference type="PATRIC" id="fig|451644.5.peg.4387"/>
<protein>
    <submittedName>
        <fullName evidence="6">Membrane protein</fullName>
    </submittedName>
</protein>
<feature type="transmembrane region" description="Helical" evidence="5">
    <location>
        <begin position="69"/>
        <end position="88"/>
    </location>
</feature>
<evidence type="ECO:0000256" key="1">
    <source>
        <dbReference type="ARBA" id="ARBA00004141"/>
    </source>
</evidence>
<name>A0A0J8U761_9MYCO</name>
<reference evidence="6 7" key="1">
    <citation type="submission" date="2015-06" db="EMBL/GenBank/DDBJ databases">
        <title>Genome sequence of Mycobacterium conceptionense strain MLE.</title>
        <authorList>
            <person name="Greninger A.L."/>
            <person name="Cunningham G."/>
            <person name="Chiu C.Y."/>
            <person name="Miller S."/>
        </authorList>
    </citation>
    <scope>NUCLEOTIDE SEQUENCE [LARGE SCALE GENOMIC DNA]</scope>
    <source>
        <strain evidence="6 7">MLE</strain>
    </source>
</reference>
<evidence type="ECO:0000256" key="5">
    <source>
        <dbReference type="SAM" id="Phobius"/>
    </source>
</evidence>
<dbReference type="InterPro" id="IPR007269">
    <property type="entry name" value="ICMT_MeTrfase"/>
</dbReference>
<dbReference type="GO" id="GO:0004671">
    <property type="term" value="F:protein C-terminal S-isoprenylcysteine carboxyl O-methyltransferase activity"/>
    <property type="evidence" value="ECO:0007669"/>
    <property type="project" value="InterPro"/>
</dbReference>
<dbReference type="Pfam" id="PF04140">
    <property type="entry name" value="ICMT"/>
    <property type="match status" value="1"/>
</dbReference>
<evidence type="ECO:0000313" key="7">
    <source>
        <dbReference type="Proteomes" id="UP000037594"/>
    </source>
</evidence>
<keyword evidence="3 5" id="KW-1133">Transmembrane helix</keyword>
<sequence>MTTKRFTALILLVAAERILELVVSQRNLRWSTARGGKEFGAGHYPVMVALHSALLVGSVVEARRRRPSPALGGSMTAVVLAAQALRWWCITTLGKQWNTRVVVVPGATRVVDGPYRVLPHPNYLAVVTEGAALPLAGGAWITALVFTVANAALLRTRIRVENEALQGLT</sequence>
<keyword evidence="4 5" id="KW-0472">Membrane</keyword>
<evidence type="ECO:0000256" key="4">
    <source>
        <dbReference type="ARBA" id="ARBA00023136"/>
    </source>
</evidence>
<proteinExistence type="predicted"/>
<accession>A0A0J8U761</accession>
<feature type="transmembrane region" description="Helical" evidence="5">
    <location>
        <begin position="131"/>
        <end position="153"/>
    </location>
</feature>
<dbReference type="Proteomes" id="UP000037594">
    <property type="component" value="Unassembled WGS sequence"/>
</dbReference>
<dbReference type="OrthoDB" id="7203053at2"/>
<organism evidence="6 7">
    <name type="scientific">Mycolicibacterium conceptionense</name>
    <dbReference type="NCBI Taxonomy" id="451644"/>
    <lineage>
        <taxon>Bacteria</taxon>
        <taxon>Bacillati</taxon>
        <taxon>Actinomycetota</taxon>
        <taxon>Actinomycetes</taxon>
        <taxon>Mycobacteriales</taxon>
        <taxon>Mycobacteriaceae</taxon>
        <taxon>Mycolicibacterium</taxon>
    </lineage>
</organism>